<dbReference type="InterPro" id="IPR018060">
    <property type="entry name" value="HTH_AraC"/>
</dbReference>
<name>A0ABQ0MVL4_9GAMM</name>
<evidence type="ECO:0000256" key="3">
    <source>
        <dbReference type="ARBA" id="ARBA00023163"/>
    </source>
</evidence>
<dbReference type="Pfam" id="PF12833">
    <property type="entry name" value="HTH_18"/>
    <property type="match status" value="1"/>
</dbReference>
<dbReference type="InterPro" id="IPR009057">
    <property type="entry name" value="Homeodomain-like_sf"/>
</dbReference>
<dbReference type="Pfam" id="PF12625">
    <property type="entry name" value="Arabinose_bd"/>
    <property type="match status" value="1"/>
</dbReference>
<evidence type="ECO:0000256" key="1">
    <source>
        <dbReference type="ARBA" id="ARBA00023015"/>
    </source>
</evidence>
<dbReference type="PANTHER" id="PTHR47894">
    <property type="entry name" value="HTH-TYPE TRANSCRIPTIONAL REGULATOR GADX"/>
    <property type="match status" value="1"/>
</dbReference>
<protein>
    <submittedName>
        <fullName evidence="5">AraC family transcriptional regulator</fullName>
    </submittedName>
</protein>
<dbReference type="PANTHER" id="PTHR47894:SF1">
    <property type="entry name" value="HTH-TYPE TRANSCRIPTIONAL REGULATOR VQSM"/>
    <property type="match status" value="1"/>
</dbReference>
<dbReference type="Gene3D" id="1.10.10.60">
    <property type="entry name" value="Homeodomain-like"/>
    <property type="match status" value="1"/>
</dbReference>
<evidence type="ECO:0000256" key="2">
    <source>
        <dbReference type="ARBA" id="ARBA00023125"/>
    </source>
</evidence>
<evidence type="ECO:0000259" key="4">
    <source>
        <dbReference type="PROSITE" id="PS01124"/>
    </source>
</evidence>
<dbReference type="InterPro" id="IPR032687">
    <property type="entry name" value="AraC-type_N"/>
</dbReference>
<comment type="caution">
    <text evidence="5">The sequence shown here is derived from an EMBL/GenBank/DDBJ whole genome shotgun (WGS) entry which is preliminary data.</text>
</comment>
<proteinExistence type="predicted"/>
<keyword evidence="3" id="KW-0804">Transcription</keyword>
<keyword evidence="1" id="KW-0805">Transcription regulation</keyword>
<organism evidence="5 6">
    <name type="scientific">Colwellia marinimaniae</name>
    <dbReference type="NCBI Taxonomy" id="1513592"/>
    <lineage>
        <taxon>Bacteria</taxon>
        <taxon>Pseudomonadati</taxon>
        <taxon>Pseudomonadota</taxon>
        <taxon>Gammaproteobacteria</taxon>
        <taxon>Alteromonadales</taxon>
        <taxon>Colwelliaceae</taxon>
        <taxon>Colwellia</taxon>
    </lineage>
</organism>
<evidence type="ECO:0000313" key="5">
    <source>
        <dbReference type="EMBL" id="GAW96409.1"/>
    </source>
</evidence>
<feature type="domain" description="HTH araC/xylS-type" evidence="4">
    <location>
        <begin position="248"/>
        <end position="345"/>
    </location>
</feature>
<dbReference type="Proteomes" id="UP000197068">
    <property type="component" value="Unassembled WGS sequence"/>
</dbReference>
<dbReference type="PROSITE" id="PS01124">
    <property type="entry name" value="HTH_ARAC_FAMILY_2"/>
    <property type="match status" value="1"/>
</dbReference>
<dbReference type="SMART" id="SM00342">
    <property type="entry name" value="HTH_ARAC"/>
    <property type="match status" value="1"/>
</dbReference>
<gene>
    <name evidence="5" type="ORF">MTCD1_02023</name>
</gene>
<reference evidence="5 6" key="1">
    <citation type="submission" date="2017-06" db="EMBL/GenBank/DDBJ databases">
        <title>Whole Genome Sequences of Colwellia marinimaniae MTCD1.</title>
        <authorList>
            <person name="Kusumoto H."/>
            <person name="Inoue M."/>
            <person name="Tanikawa K."/>
            <person name="Maeji H."/>
            <person name="Cameron J.H."/>
            <person name="Bartlett D.H."/>
        </authorList>
    </citation>
    <scope>NUCLEOTIDE SEQUENCE [LARGE SCALE GENOMIC DNA]</scope>
    <source>
        <strain evidence="5 6">MTCD1</strain>
    </source>
</reference>
<accession>A0ABQ0MVL4</accession>
<keyword evidence="6" id="KW-1185">Reference proteome</keyword>
<dbReference type="SUPFAM" id="SSF46689">
    <property type="entry name" value="Homeodomain-like"/>
    <property type="match status" value="1"/>
</dbReference>
<evidence type="ECO:0000313" key="6">
    <source>
        <dbReference type="Proteomes" id="UP000197068"/>
    </source>
</evidence>
<keyword evidence="2" id="KW-0238">DNA-binding</keyword>
<sequence>MVSKNSMPANFSGQVFAHKLNFIASTLAKKGIHLSRLLKGTDIEPHGLKDREYKIHKEQIITFYRNVLALDMPAISLLLGAAIKPKDYGLYGCTLLCCKGLRSTLEFAIRYHNLVTKTVNMSLHDDDDDESGQSCFRFEDLLFTRDLEEFNIELQCVIVLSLVRDCLNSENFSFDALRFSFAKPKHHQLYQEFFRCPISYGNQHSEFLFNNDKWSLNTPSSNPFAMPILLSQCDVVLNSVAIKNEFLITINNWIAANMQQELCAKKLASALYLTPRTLRRKLSEQGTSFTEIVKDLRCSAAKKLITETQLTIEDIGCAIGFNDVSNFRAAFKKWTGETPSKLRQVN</sequence>
<dbReference type="EMBL" id="BDQM01000014">
    <property type="protein sequence ID" value="GAW96409.1"/>
    <property type="molecule type" value="Genomic_DNA"/>
</dbReference>